<comment type="caution">
    <text evidence="3">The sequence shown here is derived from an EMBL/GenBank/DDBJ whole genome shotgun (WGS) entry which is preliminary data.</text>
</comment>
<reference evidence="3" key="1">
    <citation type="submission" date="2022-07" db="EMBL/GenBank/DDBJ databases">
        <title>Enhanced cultured diversity of the mouse gut microbiota enables custom-made synthetic communities.</title>
        <authorList>
            <person name="Afrizal A."/>
        </authorList>
    </citation>
    <scope>NUCLEOTIDE SEQUENCE</scope>
    <source>
        <strain evidence="3">DSM 100219</strain>
    </source>
</reference>
<sequence length="396" mass="43765">MNINQLKDAFDMAGQKVQDLEDKRAQIVVDLGKDETSHSVDEITKLNASLKNAKINQELAKSAYEDAQANLKSQPINKKPLPVDTKGNVDKDAIKNQFVKEFKNMITSGTTGTGNGGLTIPDDVQQQIRTLVRQQFSLQSIVNVESVTTTHGSRTYEKLADITPLVELDEDGKAIGDNDDPELTVVKYLIHEYAGINTATNSLLKDTVANILQWLTNWIAKKVVVTRNLKILEVMNKAPKKPTIAKFDDVKDLENNTLDPAIESTSSFLTNQSGYNVLSKLKDADGRYLMQPDVTQPDRYLIDGKPVLRIADKWLPDVSGSHPLYFGDFKQAITLFDRENMELTTTNIGGGAFETNTTKVRVIDRFDVEMVDDGAIAVGSFKTVANQTQGTVDTGK</sequence>
<feature type="domain" description="Phage capsid-like C-terminal" evidence="2">
    <location>
        <begin position="116"/>
        <end position="381"/>
    </location>
</feature>
<dbReference type="InterPro" id="IPR024455">
    <property type="entry name" value="Phage_capsid"/>
</dbReference>
<dbReference type="Pfam" id="PF05065">
    <property type="entry name" value="Phage_capsid"/>
    <property type="match status" value="1"/>
</dbReference>
<dbReference type="RefSeq" id="WP_257579108.1">
    <property type="nucleotide sequence ID" value="NZ_JANKAU010000009.1"/>
</dbReference>
<gene>
    <name evidence="3" type="ORF">NSA17_07810</name>
</gene>
<evidence type="ECO:0000256" key="1">
    <source>
        <dbReference type="ARBA" id="ARBA00004328"/>
    </source>
</evidence>
<evidence type="ECO:0000313" key="3">
    <source>
        <dbReference type="EMBL" id="MCR1915333.1"/>
    </source>
</evidence>
<protein>
    <submittedName>
        <fullName evidence="3">Phage major capsid protein</fullName>
    </submittedName>
</protein>
<dbReference type="EMBL" id="JANKAU010000009">
    <property type="protein sequence ID" value="MCR1915333.1"/>
    <property type="molecule type" value="Genomic_DNA"/>
</dbReference>
<evidence type="ECO:0000259" key="2">
    <source>
        <dbReference type="Pfam" id="PF05065"/>
    </source>
</evidence>
<dbReference type="AlphaFoldDB" id="A0AAW5LUY0"/>
<evidence type="ECO:0000313" key="4">
    <source>
        <dbReference type="Proteomes" id="UP001206357"/>
    </source>
</evidence>
<dbReference type="NCBIfam" id="TIGR01554">
    <property type="entry name" value="major_cap_HK97"/>
    <property type="match status" value="1"/>
</dbReference>
<dbReference type="Proteomes" id="UP001206357">
    <property type="component" value="Unassembled WGS sequence"/>
</dbReference>
<organism evidence="3 4">
    <name type="scientific">Lactobacillus johnsonii</name>
    <dbReference type="NCBI Taxonomy" id="33959"/>
    <lineage>
        <taxon>Bacteria</taxon>
        <taxon>Bacillati</taxon>
        <taxon>Bacillota</taxon>
        <taxon>Bacilli</taxon>
        <taxon>Lactobacillales</taxon>
        <taxon>Lactobacillaceae</taxon>
        <taxon>Lactobacillus</taxon>
    </lineage>
</organism>
<accession>A0AAW5LUY0</accession>
<dbReference type="SUPFAM" id="SSF56563">
    <property type="entry name" value="Major capsid protein gp5"/>
    <property type="match status" value="1"/>
</dbReference>
<comment type="subcellular location">
    <subcellularLocation>
        <location evidence="1">Virion</location>
    </subcellularLocation>
</comment>
<dbReference type="InterPro" id="IPR054612">
    <property type="entry name" value="Phage_capsid-like_C"/>
</dbReference>
<name>A0AAW5LUY0_LACJH</name>
<proteinExistence type="predicted"/>